<evidence type="ECO:0000313" key="2">
    <source>
        <dbReference type="EMBL" id="OQB74081.1"/>
    </source>
</evidence>
<feature type="transmembrane region" description="Helical" evidence="1">
    <location>
        <begin position="395"/>
        <end position="413"/>
    </location>
</feature>
<comment type="caution">
    <text evidence="2">The sequence shown here is derived from an EMBL/GenBank/DDBJ whole genome shotgun (WGS) entry which is preliminary data.</text>
</comment>
<proteinExistence type="predicted"/>
<protein>
    <recommendedName>
        <fullName evidence="3">F5/8 type C domain protein</fullName>
    </recommendedName>
</protein>
<reference evidence="2" key="1">
    <citation type="submission" date="2017-02" db="EMBL/GenBank/DDBJ databases">
        <title>Delving into the versatile metabolic prowess of the omnipresent phylum Bacteroidetes.</title>
        <authorList>
            <person name="Nobu M.K."/>
            <person name="Mei R."/>
            <person name="Narihiro T."/>
            <person name="Kuroda K."/>
            <person name="Liu W.-T."/>
        </authorList>
    </citation>
    <scope>NUCLEOTIDE SEQUENCE</scope>
    <source>
        <strain evidence="2">ADurb.Bin131</strain>
    </source>
</reference>
<sequence length="427" mass="49478">MMKKIVFISSLIFFFCFTCFADFSVSRWKFKKELFIKDGVADIVELQIDTEILSNSKPDLADLRIISEDNKEIPYLVSLKKEIRKTVEYHPVMLNKSFIPDSHTLVEFDMGNQRVLHNCLVLNISASNYTRWVEVKGKNNGKWYTLTRSGFIFSHSIPEAGVSVSSTRIPYPLTDYRYIRVIIHGGALDVQGATLLREDLIPAQEIKYPISVKEMGKSKDGKFMEYLIDTSVSGLPHYRLEIQTNQKNFHRRVIVSPYQDISESSQNQIQYKGTIYSFHTKEYSESNKSIVYPENNARYLRVFLYHYDDQPLAVENFNLYGIVRKISFPFSALENKQRIFLYYGNKDANAPVYDFEKYQSYLKPPNIIMCVSGNQENNPLFKASPFEKFDKNKRLLLGIIMAFAAIILGFFIIKNMRGIIKGTDKNQ</sequence>
<keyword evidence="1" id="KW-0472">Membrane</keyword>
<keyword evidence="1" id="KW-0812">Transmembrane</keyword>
<evidence type="ECO:0000256" key="1">
    <source>
        <dbReference type="SAM" id="Phobius"/>
    </source>
</evidence>
<gene>
    <name evidence="2" type="ORF">BWX89_00646</name>
</gene>
<dbReference type="EMBL" id="MWDQ01000052">
    <property type="protein sequence ID" value="OQB74081.1"/>
    <property type="molecule type" value="Genomic_DNA"/>
</dbReference>
<evidence type="ECO:0008006" key="3">
    <source>
        <dbReference type="Google" id="ProtNLM"/>
    </source>
</evidence>
<name>A0A1V6CAZ1_UNCT6</name>
<accession>A0A1V6CAZ1</accession>
<dbReference type="Proteomes" id="UP000485562">
    <property type="component" value="Unassembled WGS sequence"/>
</dbReference>
<dbReference type="AlphaFoldDB" id="A0A1V6CAZ1"/>
<keyword evidence="1" id="KW-1133">Transmembrane helix</keyword>
<organism evidence="2">
    <name type="scientific">candidate division TA06 bacterium ADurb.Bin131</name>
    <dbReference type="NCBI Taxonomy" id="1852827"/>
    <lineage>
        <taxon>Bacteria</taxon>
        <taxon>Bacteria division TA06</taxon>
    </lineage>
</organism>